<comment type="caution">
    <text evidence="2">The sequence shown here is derived from an EMBL/GenBank/DDBJ whole genome shotgun (WGS) entry which is preliminary data.</text>
</comment>
<gene>
    <name evidence="2" type="ORF">GKZ57_01085</name>
</gene>
<protein>
    <submittedName>
        <fullName evidence="2">Uncharacterized protein</fullName>
    </submittedName>
</protein>
<name>A0A844GFD1_9FIRM</name>
<dbReference type="AlphaFoldDB" id="A0A844GFD1"/>
<keyword evidence="1" id="KW-1133">Transmembrane helix</keyword>
<dbReference type="EMBL" id="WMBC01000001">
    <property type="protein sequence ID" value="MTD59892.1"/>
    <property type="molecule type" value="Genomic_DNA"/>
</dbReference>
<sequence length="232" mass="25413">MYEYLQNEIDKNENKKQRKRTEISLRDILWQQFRLIDKTYVIVYIMAVFAGFALMVFLQYAGTGKNDAIMVSMIISGCLSTLSVWGINKLYFGKMAELGATCYFDTRMCAAAGLMVIGSVNFTVIMLLALYSGNTWEVSNLQTVIYILTAYLVSGSLDFGILLFKTGEKASVAMAAGILICSGVYIVVSNISGALFSASISIWAGVCAVAGGLTFVQVKRLFSAGEMVFEEA</sequence>
<keyword evidence="1" id="KW-0472">Membrane</keyword>
<feature type="transmembrane region" description="Helical" evidence="1">
    <location>
        <begin position="41"/>
        <end position="62"/>
    </location>
</feature>
<keyword evidence="1" id="KW-0812">Transmembrane</keyword>
<feature type="transmembrane region" description="Helical" evidence="1">
    <location>
        <begin position="143"/>
        <end position="164"/>
    </location>
</feature>
<feature type="transmembrane region" description="Helical" evidence="1">
    <location>
        <begin position="108"/>
        <end position="131"/>
    </location>
</feature>
<evidence type="ECO:0000256" key="1">
    <source>
        <dbReference type="SAM" id="Phobius"/>
    </source>
</evidence>
<evidence type="ECO:0000313" key="2">
    <source>
        <dbReference type="EMBL" id="MTD59892.1"/>
    </source>
</evidence>
<feature type="transmembrane region" description="Helical" evidence="1">
    <location>
        <begin position="171"/>
        <end position="188"/>
    </location>
</feature>
<proteinExistence type="predicted"/>
<reference evidence="2 3" key="1">
    <citation type="submission" date="2019-11" db="EMBL/GenBank/DDBJ databases">
        <title>Draft genome sequence of Blautia luti DSM 14534T, isolated from human stool.</title>
        <authorList>
            <person name="Ortiz R."/>
            <person name="Melis-Arcos F."/>
            <person name="Covarrubias P."/>
            <person name="Cardenas J.P."/>
            <person name="Perez-Donoso J."/>
            <person name="Almonacid D."/>
        </authorList>
    </citation>
    <scope>NUCLEOTIDE SEQUENCE [LARGE SCALE GENOMIC DNA]</scope>
    <source>
        <strain evidence="2 3">DSM 14534</strain>
    </source>
</reference>
<dbReference type="Proteomes" id="UP000437824">
    <property type="component" value="Unassembled WGS sequence"/>
</dbReference>
<feature type="transmembrane region" description="Helical" evidence="1">
    <location>
        <begin position="194"/>
        <end position="216"/>
    </location>
</feature>
<accession>A0A844GFD1</accession>
<feature type="transmembrane region" description="Helical" evidence="1">
    <location>
        <begin position="68"/>
        <end position="87"/>
    </location>
</feature>
<dbReference type="RefSeq" id="WP_154779517.1">
    <property type="nucleotide sequence ID" value="NZ_WMBC01000001.1"/>
</dbReference>
<organism evidence="2 3">
    <name type="scientific">Blautia luti DSM 14534 = JCM 17040</name>
    <dbReference type="NCBI Taxonomy" id="649762"/>
    <lineage>
        <taxon>Bacteria</taxon>
        <taxon>Bacillati</taxon>
        <taxon>Bacillota</taxon>
        <taxon>Clostridia</taxon>
        <taxon>Lachnospirales</taxon>
        <taxon>Lachnospiraceae</taxon>
        <taxon>Blautia</taxon>
    </lineage>
</organism>
<evidence type="ECO:0000313" key="3">
    <source>
        <dbReference type="Proteomes" id="UP000437824"/>
    </source>
</evidence>